<reference evidence="2" key="1">
    <citation type="journal article" date="2023" name="Science">
        <title>Genome structures resolve the early diversification of teleost fishes.</title>
        <authorList>
            <person name="Parey E."/>
            <person name="Louis A."/>
            <person name="Montfort J."/>
            <person name="Bouchez O."/>
            <person name="Roques C."/>
            <person name="Iampietro C."/>
            <person name="Lluch J."/>
            <person name="Castinel A."/>
            <person name="Donnadieu C."/>
            <person name="Desvignes T."/>
            <person name="Floi Bucao C."/>
            <person name="Jouanno E."/>
            <person name="Wen M."/>
            <person name="Mejri S."/>
            <person name="Dirks R."/>
            <person name="Jansen H."/>
            <person name="Henkel C."/>
            <person name="Chen W.J."/>
            <person name="Zahm M."/>
            <person name="Cabau C."/>
            <person name="Klopp C."/>
            <person name="Thompson A.W."/>
            <person name="Robinson-Rechavi M."/>
            <person name="Braasch I."/>
            <person name="Lecointre G."/>
            <person name="Bobe J."/>
            <person name="Postlethwait J.H."/>
            <person name="Berthelot C."/>
            <person name="Roest Crollius H."/>
            <person name="Guiguen Y."/>
        </authorList>
    </citation>
    <scope>NUCLEOTIDE SEQUENCE</scope>
    <source>
        <strain evidence="2">NC1722</strain>
    </source>
</reference>
<feature type="compositionally biased region" description="Polar residues" evidence="1">
    <location>
        <begin position="1"/>
        <end position="11"/>
    </location>
</feature>
<dbReference type="AlphaFoldDB" id="A0AAD7WL11"/>
<comment type="caution">
    <text evidence="2">The sequence shown here is derived from an EMBL/GenBank/DDBJ whole genome shotgun (WGS) entry which is preliminary data.</text>
</comment>
<accession>A0AAD7WL11</accession>
<evidence type="ECO:0000256" key="1">
    <source>
        <dbReference type="SAM" id="MobiDB-lite"/>
    </source>
</evidence>
<name>A0AAD7WL11_9TELE</name>
<evidence type="ECO:0000313" key="3">
    <source>
        <dbReference type="Proteomes" id="UP001221898"/>
    </source>
</evidence>
<feature type="region of interest" description="Disordered" evidence="1">
    <location>
        <begin position="1"/>
        <end position="72"/>
    </location>
</feature>
<proteinExistence type="predicted"/>
<keyword evidence="3" id="KW-1185">Reference proteome</keyword>
<gene>
    <name evidence="2" type="ORF">AAFF_G00393590</name>
</gene>
<organism evidence="2 3">
    <name type="scientific">Aldrovandia affinis</name>
    <dbReference type="NCBI Taxonomy" id="143900"/>
    <lineage>
        <taxon>Eukaryota</taxon>
        <taxon>Metazoa</taxon>
        <taxon>Chordata</taxon>
        <taxon>Craniata</taxon>
        <taxon>Vertebrata</taxon>
        <taxon>Euteleostomi</taxon>
        <taxon>Actinopterygii</taxon>
        <taxon>Neopterygii</taxon>
        <taxon>Teleostei</taxon>
        <taxon>Notacanthiformes</taxon>
        <taxon>Halosauridae</taxon>
        <taxon>Aldrovandia</taxon>
    </lineage>
</organism>
<sequence>MGLTTPVTQRRGSFREGEPSPRSPRFAPPAGRRRSAPGRPRGTSHGGTFRGRFKRDRRVAREPDGDKPAVKENLEQCLKSSLISPFGECARKEKYMRL</sequence>
<protein>
    <submittedName>
        <fullName evidence="2">Uncharacterized protein</fullName>
    </submittedName>
</protein>
<dbReference type="Proteomes" id="UP001221898">
    <property type="component" value="Unassembled WGS sequence"/>
</dbReference>
<evidence type="ECO:0000313" key="2">
    <source>
        <dbReference type="EMBL" id="KAJ8400590.1"/>
    </source>
</evidence>
<feature type="compositionally biased region" description="Basic and acidic residues" evidence="1">
    <location>
        <begin position="59"/>
        <end position="72"/>
    </location>
</feature>
<dbReference type="EMBL" id="JAINUG010000075">
    <property type="protein sequence ID" value="KAJ8400590.1"/>
    <property type="molecule type" value="Genomic_DNA"/>
</dbReference>